<dbReference type="EMBL" id="MRZV01000351">
    <property type="protein sequence ID" value="PIK51910.1"/>
    <property type="molecule type" value="Genomic_DNA"/>
</dbReference>
<keyword evidence="1" id="KW-0732">Signal</keyword>
<dbReference type="InterPro" id="IPR002591">
    <property type="entry name" value="Phosphodiest/P_Trfase"/>
</dbReference>
<dbReference type="AlphaFoldDB" id="A0A2G8KVH6"/>
<dbReference type="Gene3D" id="3.40.720.10">
    <property type="entry name" value="Alkaline Phosphatase, subunit A"/>
    <property type="match status" value="1"/>
</dbReference>
<reference evidence="2 3" key="1">
    <citation type="journal article" date="2017" name="PLoS Biol.">
        <title>The sea cucumber genome provides insights into morphological evolution and visceral regeneration.</title>
        <authorList>
            <person name="Zhang X."/>
            <person name="Sun L."/>
            <person name="Yuan J."/>
            <person name="Sun Y."/>
            <person name="Gao Y."/>
            <person name="Zhang L."/>
            <person name="Li S."/>
            <person name="Dai H."/>
            <person name="Hamel J.F."/>
            <person name="Liu C."/>
            <person name="Yu Y."/>
            <person name="Liu S."/>
            <person name="Lin W."/>
            <person name="Guo K."/>
            <person name="Jin S."/>
            <person name="Xu P."/>
            <person name="Storey K.B."/>
            <person name="Huan P."/>
            <person name="Zhang T."/>
            <person name="Zhou Y."/>
            <person name="Zhang J."/>
            <person name="Lin C."/>
            <person name="Li X."/>
            <person name="Xing L."/>
            <person name="Huo D."/>
            <person name="Sun M."/>
            <person name="Wang L."/>
            <person name="Mercier A."/>
            <person name="Li F."/>
            <person name="Yang H."/>
            <person name="Xiang J."/>
        </authorList>
    </citation>
    <scope>NUCLEOTIDE SEQUENCE [LARGE SCALE GENOMIC DNA]</scope>
    <source>
        <strain evidence="2">Shaxun</strain>
        <tissue evidence="2">Muscle</tissue>
    </source>
</reference>
<feature type="chain" id="PRO_5013930089" evidence="1">
    <location>
        <begin position="23"/>
        <end position="430"/>
    </location>
</feature>
<dbReference type="PANTHER" id="PTHR10151">
    <property type="entry name" value="ECTONUCLEOTIDE PYROPHOSPHATASE/PHOSPHODIESTERASE"/>
    <property type="match status" value="1"/>
</dbReference>
<dbReference type="CDD" id="cd16018">
    <property type="entry name" value="Enpp"/>
    <property type="match status" value="1"/>
</dbReference>
<organism evidence="2 3">
    <name type="scientific">Stichopus japonicus</name>
    <name type="common">Sea cucumber</name>
    <dbReference type="NCBI Taxonomy" id="307972"/>
    <lineage>
        <taxon>Eukaryota</taxon>
        <taxon>Metazoa</taxon>
        <taxon>Echinodermata</taxon>
        <taxon>Eleutherozoa</taxon>
        <taxon>Echinozoa</taxon>
        <taxon>Holothuroidea</taxon>
        <taxon>Aspidochirotacea</taxon>
        <taxon>Aspidochirotida</taxon>
        <taxon>Stichopodidae</taxon>
        <taxon>Apostichopus</taxon>
    </lineage>
</organism>
<feature type="signal peptide" evidence="1">
    <location>
        <begin position="1"/>
        <end position="22"/>
    </location>
</feature>
<dbReference type="STRING" id="307972.A0A2G8KVH6"/>
<dbReference type="SUPFAM" id="SSF53649">
    <property type="entry name" value="Alkaline phosphatase-like"/>
    <property type="match status" value="1"/>
</dbReference>
<sequence>MELDRIICFSLLLVLKVHLSEGARNQAKLILVLSDGLRWDGYKLNLPNLKKMEEKGVRADWLNGVFITMTIPSTYSIATGLYPESHGALHNVYFNKTTKERTYKFQEALNITEWFDTGAEPIWVTAKNAGKTVGSIMYVGTTVPIKGVLPDRVIPIAPYFWESYSLQDRVRDAVNWISNDCDVVLLYFNLPDFVLHSHLIKDPEAAEAMAEVDQQIGYLFQLIDEAGLSEEVNVILAGDHGFVDVEPRKFIRLYDYINESDVDFIVADYGPLFQLTPIDGKLESIYQALRTAHPALHVYRKEEFPERLHYANNPRNLPIIGFVDPEWHLHTTWDPEKQQVSGGNHGYDNRWMAMKSSFYAQGPFFKKGYRARPLESVDIYSMMCEILNIQPAPNNGSRDRYVDMISSGDKSRMPLSLLLPCVILVVGFGL</sequence>
<dbReference type="Proteomes" id="UP000230750">
    <property type="component" value="Unassembled WGS sequence"/>
</dbReference>
<dbReference type="Gene3D" id="3.30.1360.180">
    <property type="match status" value="1"/>
</dbReference>
<dbReference type="OrthoDB" id="415411at2759"/>
<keyword evidence="3" id="KW-1185">Reference proteome</keyword>
<evidence type="ECO:0000313" key="2">
    <source>
        <dbReference type="EMBL" id="PIK51910.1"/>
    </source>
</evidence>
<evidence type="ECO:0000313" key="3">
    <source>
        <dbReference type="Proteomes" id="UP000230750"/>
    </source>
</evidence>
<evidence type="ECO:0000256" key="1">
    <source>
        <dbReference type="SAM" id="SignalP"/>
    </source>
</evidence>
<dbReference type="InterPro" id="IPR017850">
    <property type="entry name" value="Alkaline_phosphatase_core_sf"/>
</dbReference>
<name>A0A2G8KVH6_STIJA</name>
<dbReference type="Pfam" id="PF01663">
    <property type="entry name" value="Phosphodiest"/>
    <property type="match status" value="1"/>
</dbReference>
<comment type="caution">
    <text evidence="2">The sequence shown here is derived from an EMBL/GenBank/DDBJ whole genome shotgun (WGS) entry which is preliminary data.</text>
</comment>
<proteinExistence type="predicted"/>
<protein>
    <submittedName>
        <fullName evidence="2">Putative ectonucleotide pyrophosphatase/phosphodiesterase family member 7-like</fullName>
    </submittedName>
</protein>
<accession>A0A2G8KVH6</accession>
<gene>
    <name evidence="2" type="ORF">BSL78_11209</name>
</gene>
<dbReference type="PANTHER" id="PTHR10151:SF126">
    <property type="entry name" value="ECTONUCLEOTIDE PYROPHOSPHATASE_PHOSPHODIESTERASE FAMILY MEMBER 7-LIKE"/>
    <property type="match status" value="1"/>
</dbReference>